<keyword evidence="3" id="KW-0970">Cilium biogenesis/degradation</keyword>
<reference evidence="12" key="1">
    <citation type="journal article" date="2017" name="bioRxiv">
        <title>Comparative analysis of the genomes of Stylophora pistillata and Acropora digitifera provides evidence for extensive differences between species of corals.</title>
        <authorList>
            <person name="Voolstra C.R."/>
            <person name="Li Y."/>
            <person name="Liew Y.J."/>
            <person name="Baumgarten S."/>
            <person name="Zoccola D."/>
            <person name="Flot J.-F."/>
            <person name="Tambutte S."/>
            <person name="Allemand D."/>
            <person name="Aranda M."/>
        </authorList>
    </citation>
    <scope>NUCLEOTIDE SEQUENCE [LARGE SCALE GENOMIC DNA]</scope>
</reference>
<evidence type="ECO:0000256" key="2">
    <source>
        <dbReference type="ARBA" id="ARBA00022490"/>
    </source>
</evidence>
<accession>A0A2B4SW96</accession>
<evidence type="ECO:0000256" key="5">
    <source>
        <dbReference type="ARBA" id="ARBA00023069"/>
    </source>
</evidence>
<keyword evidence="12" id="KW-1185">Reference proteome</keyword>
<evidence type="ECO:0000256" key="9">
    <source>
        <dbReference type="ARBA" id="ARBA00038319"/>
    </source>
</evidence>
<evidence type="ECO:0000256" key="8">
    <source>
        <dbReference type="ARBA" id="ARBA00037822"/>
    </source>
</evidence>
<dbReference type="GO" id="GO:0001534">
    <property type="term" value="C:radial spoke"/>
    <property type="evidence" value="ECO:0007669"/>
    <property type="project" value="InterPro"/>
</dbReference>
<keyword evidence="7" id="KW-0966">Cell projection</keyword>
<dbReference type="PANTHER" id="PTHR22069:SF0">
    <property type="entry name" value="RADIAL SPOKE HEAD PROTEIN 9 HOMOLOG"/>
    <property type="match status" value="1"/>
</dbReference>
<dbReference type="Pfam" id="PF04712">
    <property type="entry name" value="Radial_spoke"/>
    <property type="match status" value="1"/>
</dbReference>
<dbReference type="PANTHER" id="PTHR22069">
    <property type="entry name" value="MITOCHONDRIAL RIBOSOMAL PROTEIN S18"/>
    <property type="match status" value="1"/>
</dbReference>
<dbReference type="STRING" id="50429.A0A2B4SW96"/>
<dbReference type="OrthoDB" id="10258956at2759"/>
<keyword evidence="2" id="KW-0963">Cytoplasm</keyword>
<dbReference type="InterPro" id="IPR006802">
    <property type="entry name" value="Radial_spoke"/>
</dbReference>
<dbReference type="InterPro" id="IPR055316">
    <property type="entry name" value="RSP9"/>
</dbReference>
<evidence type="ECO:0000313" key="11">
    <source>
        <dbReference type="EMBL" id="PFX32717.1"/>
    </source>
</evidence>
<dbReference type="EMBL" id="LSMT01000019">
    <property type="protein sequence ID" value="PFX32717.1"/>
    <property type="molecule type" value="Genomic_DNA"/>
</dbReference>
<gene>
    <name evidence="11" type="primary">rsph9</name>
    <name evidence="11" type="ORF">AWC38_SpisGene2366</name>
</gene>
<sequence>MDAEGLHMNIDYVGSSGVILSTEQKAALQSSLVISKSNYKFRSVKFWGKIFGVNSDYFIVQGVGKDELKERKTLYSQDCVHWGLLPVVTESMRHTCSFVKGRFTGDPSYEYEHTETKKAEGVDGEKLDAVDEESIIMVKEEDRLATTIEAIDYDVRIVPRGAYYRTALGTVEPNRSFEGLSVPDSGKLSSYFHFREPFLFTQKTLLQKAELDKAIDFLDPIDTDIPKGGSWSIQFERGSGLVTLRSLHWLGFTFYHVPGSRKYGSVYVGVGTKNLDLPFML</sequence>
<evidence type="ECO:0000256" key="4">
    <source>
        <dbReference type="ARBA" id="ARBA00022846"/>
    </source>
</evidence>
<evidence type="ECO:0000256" key="6">
    <source>
        <dbReference type="ARBA" id="ARBA00023212"/>
    </source>
</evidence>
<proteinExistence type="inferred from homology"/>
<comment type="caution">
    <text evidence="11">The sequence shown here is derived from an EMBL/GenBank/DDBJ whole genome shotgun (WGS) entry which is preliminary data.</text>
</comment>
<organism evidence="11 12">
    <name type="scientific">Stylophora pistillata</name>
    <name type="common">Smooth cauliflower coral</name>
    <dbReference type="NCBI Taxonomy" id="50429"/>
    <lineage>
        <taxon>Eukaryota</taxon>
        <taxon>Metazoa</taxon>
        <taxon>Cnidaria</taxon>
        <taxon>Anthozoa</taxon>
        <taxon>Hexacorallia</taxon>
        <taxon>Scleractinia</taxon>
        <taxon>Astrocoeniina</taxon>
        <taxon>Pocilloporidae</taxon>
        <taxon>Stylophora</taxon>
    </lineage>
</organism>
<evidence type="ECO:0000256" key="1">
    <source>
        <dbReference type="ARBA" id="ARBA00004611"/>
    </source>
</evidence>
<dbReference type="Proteomes" id="UP000225706">
    <property type="component" value="Unassembled WGS sequence"/>
</dbReference>
<comment type="similarity">
    <text evidence="9">Belongs to the flagellar radial spoke RSP9 family.</text>
</comment>
<dbReference type="GO" id="GO:0060294">
    <property type="term" value="P:cilium movement involved in cell motility"/>
    <property type="evidence" value="ECO:0007669"/>
    <property type="project" value="InterPro"/>
</dbReference>
<comment type="subcellular location">
    <subcellularLocation>
        <location evidence="8">Cell projection</location>
        <location evidence="8">Kinocilium</location>
    </subcellularLocation>
    <subcellularLocation>
        <location evidence="1">Cytoplasm</location>
        <location evidence="1">Cytoskeleton</location>
        <location evidence="1">Flagellum axoneme</location>
    </subcellularLocation>
</comment>
<dbReference type="GO" id="GO:0060091">
    <property type="term" value="C:kinocilium"/>
    <property type="evidence" value="ECO:0007669"/>
    <property type="project" value="UniProtKB-SubCell"/>
</dbReference>
<keyword evidence="6" id="KW-0206">Cytoskeleton</keyword>
<dbReference type="GO" id="GO:0035082">
    <property type="term" value="P:axoneme assembly"/>
    <property type="evidence" value="ECO:0007669"/>
    <property type="project" value="InterPro"/>
</dbReference>
<evidence type="ECO:0000256" key="3">
    <source>
        <dbReference type="ARBA" id="ARBA00022794"/>
    </source>
</evidence>
<evidence type="ECO:0000256" key="7">
    <source>
        <dbReference type="ARBA" id="ARBA00023273"/>
    </source>
</evidence>
<evidence type="ECO:0000256" key="10">
    <source>
        <dbReference type="ARBA" id="ARBA00041080"/>
    </source>
</evidence>
<name>A0A2B4SW96_STYPI</name>
<dbReference type="AlphaFoldDB" id="A0A2B4SW96"/>
<protein>
    <recommendedName>
        <fullName evidence="10">Radial spoke head protein 9 homolog</fullName>
    </recommendedName>
</protein>
<keyword evidence="4" id="KW-0282">Flagellum</keyword>
<keyword evidence="5" id="KW-0969">Cilium</keyword>
<dbReference type="GO" id="GO:0044458">
    <property type="term" value="P:motile cilium assembly"/>
    <property type="evidence" value="ECO:0007669"/>
    <property type="project" value="TreeGrafter"/>
</dbReference>
<evidence type="ECO:0000313" key="12">
    <source>
        <dbReference type="Proteomes" id="UP000225706"/>
    </source>
</evidence>